<evidence type="ECO:0000256" key="1">
    <source>
        <dbReference type="ARBA" id="ARBA00023157"/>
    </source>
</evidence>
<dbReference type="Proteomes" id="UP000828390">
    <property type="component" value="Unassembled WGS sequence"/>
</dbReference>
<feature type="domain" description="Sushi" evidence="3">
    <location>
        <begin position="107"/>
        <end position="154"/>
    </location>
</feature>
<dbReference type="InterPro" id="IPR000436">
    <property type="entry name" value="Sushi_SCR_CCP_dom"/>
</dbReference>
<organism evidence="4 5">
    <name type="scientific">Dreissena polymorpha</name>
    <name type="common">Zebra mussel</name>
    <name type="synonym">Mytilus polymorpha</name>
    <dbReference type="NCBI Taxonomy" id="45954"/>
    <lineage>
        <taxon>Eukaryota</taxon>
        <taxon>Metazoa</taxon>
        <taxon>Spiralia</taxon>
        <taxon>Lophotrochozoa</taxon>
        <taxon>Mollusca</taxon>
        <taxon>Bivalvia</taxon>
        <taxon>Autobranchia</taxon>
        <taxon>Heteroconchia</taxon>
        <taxon>Euheterodonta</taxon>
        <taxon>Imparidentia</taxon>
        <taxon>Neoheterodontei</taxon>
        <taxon>Myida</taxon>
        <taxon>Dreissenoidea</taxon>
        <taxon>Dreissenidae</taxon>
        <taxon>Dreissena</taxon>
    </lineage>
</organism>
<gene>
    <name evidence="4" type="ORF">DPMN_095766</name>
</gene>
<feature type="chain" id="PRO_5039424061" description="Sushi domain-containing protein" evidence="2">
    <location>
        <begin position="17"/>
        <end position="219"/>
    </location>
</feature>
<feature type="signal peptide" evidence="2">
    <location>
        <begin position="1"/>
        <end position="16"/>
    </location>
</feature>
<evidence type="ECO:0000256" key="2">
    <source>
        <dbReference type="SAM" id="SignalP"/>
    </source>
</evidence>
<sequence length="219" mass="23170">MNALLVAVLIFIGCDCSVITVITTSTCPVNNGSVANGDITSGCGNAVGTPCDYTCKVGFSKITEKVVCGTDSFWYPRIACQPMTTTTATTTTTKTTTPVCMTSANAIPYGSLDTSCVNPNAVSTCGFSCQPGYTQLQMTVTCGNDASWYPANPCQAQNVTTDTCVDRHIWLGDGSVECSALEIASTAGVHKRPAYWCNSYPLTYCCATCKRLREAGNFK</sequence>
<comment type="caution">
    <text evidence="4">The sequence shown here is derived from an EMBL/GenBank/DDBJ whole genome shotgun (WGS) entry which is preliminary data.</text>
</comment>
<keyword evidence="2" id="KW-0732">Signal</keyword>
<name>A0A9D4R3W7_DREPO</name>
<reference evidence="4" key="1">
    <citation type="journal article" date="2019" name="bioRxiv">
        <title>The Genome of the Zebra Mussel, Dreissena polymorpha: A Resource for Invasive Species Research.</title>
        <authorList>
            <person name="McCartney M.A."/>
            <person name="Auch B."/>
            <person name="Kono T."/>
            <person name="Mallez S."/>
            <person name="Zhang Y."/>
            <person name="Obille A."/>
            <person name="Becker A."/>
            <person name="Abrahante J.E."/>
            <person name="Garbe J."/>
            <person name="Badalamenti J.P."/>
            <person name="Herman A."/>
            <person name="Mangelson H."/>
            <person name="Liachko I."/>
            <person name="Sullivan S."/>
            <person name="Sone E.D."/>
            <person name="Koren S."/>
            <person name="Silverstein K.A.T."/>
            <person name="Beckman K.B."/>
            <person name="Gohl D.M."/>
        </authorList>
    </citation>
    <scope>NUCLEOTIDE SEQUENCE</scope>
    <source>
        <strain evidence="4">Duluth1</strain>
        <tissue evidence="4">Whole animal</tissue>
    </source>
</reference>
<dbReference type="AlphaFoldDB" id="A0A9D4R3W7"/>
<evidence type="ECO:0000313" key="5">
    <source>
        <dbReference type="Proteomes" id="UP000828390"/>
    </source>
</evidence>
<proteinExistence type="predicted"/>
<dbReference type="EMBL" id="JAIWYP010000003">
    <property type="protein sequence ID" value="KAH3853243.1"/>
    <property type="molecule type" value="Genomic_DNA"/>
</dbReference>
<accession>A0A9D4R3W7</accession>
<keyword evidence="1" id="KW-1015">Disulfide bond</keyword>
<evidence type="ECO:0000259" key="3">
    <source>
        <dbReference type="Pfam" id="PF00084"/>
    </source>
</evidence>
<dbReference type="Pfam" id="PF00084">
    <property type="entry name" value="Sushi"/>
    <property type="match status" value="1"/>
</dbReference>
<evidence type="ECO:0000313" key="4">
    <source>
        <dbReference type="EMBL" id="KAH3853243.1"/>
    </source>
</evidence>
<protein>
    <recommendedName>
        <fullName evidence="3">Sushi domain-containing protein</fullName>
    </recommendedName>
</protein>
<keyword evidence="5" id="KW-1185">Reference proteome</keyword>
<reference evidence="4" key="2">
    <citation type="submission" date="2020-11" db="EMBL/GenBank/DDBJ databases">
        <authorList>
            <person name="McCartney M.A."/>
            <person name="Auch B."/>
            <person name="Kono T."/>
            <person name="Mallez S."/>
            <person name="Becker A."/>
            <person name="Gohl D.M."/>
            <person name="Silverstein K.A.T."/>
            <person name="Koren S."/>
            <person name="Bechman K.B."/>
            <person name="Herman A."/>
            <person name="Abrahante J.E."/>
            <person name="Garbe J."/>
        </authorList>
    </citation>
    <scope>NUCLEOTIDE SEQUENCE</scope>
    <source>
        <strain evidence="4">Duluth1</strain>
        <tissue evidence="4">Whole animal</tissue>
    </source>
</reference>